<dbReference type="OrthoDB" id="4066163at2759"/>
<protein>
    <submittedName>
        <fullName evidence="3">LAME_0D07052g1_1</fullName>
    </submittedName>
</protein>
<evidence type="ECO:0000313" key="4">
    <source>
        <dbReference type="Proteomes" id="UP000191144"/>
    </source>
</evidence>
<keyword evidence="4" id="KW-1185">Reference proteome</keyword>
<accession>A0A1G4JA63</accession>
<keyword evidence="2" id="KW-0812">Transmembrane</keyword>
<evidence type="ECO:0000256" key="1">
    <source>
        <dbReference type="SAM" id="MobiDB-lite"/>
    </source>
</evidence>
<keyword evidence="2" id="KW-0472">Membrane</keyword>
<feature type="transmembrane region" description="Helical" evidence="2">
    <location>
        <begin position="51"/>
        <end position="80"/>
    </location>
</feature>
<dbReference type="AlphaFoldDB" id="A0A1G4JA63"/>
<keyword evidence="2" id="KW-1133">Transmembrane helix</keyword>
<dbReference type="EMBL" id="LT598482">
    <property type="protein sequence ID" value="SCU86643.1"/>
    <property type="molecule type" value="Genomic_DNA"/>
</dbReference>
<dbReference type="Proteomes" id="UP000191144">
    <property type="component" value="Chromosome D"/>
</dbReference>
<sequence>MEQLAEYATSCLSRAKHMWEDRGLPRIDALSFLLGSVVTILISFLEPVFKALIGGILVSLLTLLKYAVCVAGVVICFVILTSTKLDKLVPKTTSPETSSPKDVRKDFIQRAGTTSDDYEIVRYKDVKGYREKPPKKPVPPESTYEKFVDQARESSSSS</sequence>
<feature type="compositionally biased region" description="Basic and acidic residues" evidence="1">
    <location>
        <begin position="143"/>
        <end position="152"/>
    </location>
</feature>
<gene>
    <name evidence="3" type="ORF">LAME_0D07052G</name>
</gene>
<feature type="region of interest" description="Disordered" evidence="1">
    <location>
        <begin position="129"/>
        <end position="158"/>
    </location>
</feature>
<evidence type="ECO:0000313" key="3">
    <source>
        <dbReference type="EMBL" id="SCU86643.1"/>
    </source>
</evidence>
<reference evidence="4" key="1">
    <citation type="submission" date="2016-03" db="EMBL/GenBank/DDBJ databases">
        <authorList>
            <person name="Devillers Hugo."/>
        </authorList>
    </citation>
    <scope>NUCLEOTIDE SEQUENCE [LARGE SCALE GENOMIC DNA]</scope>
</reference>
<name>A0A1G4JA63_9SACH</name>
<evidence type="ECO:0000256" key="2">
    <source>
        <dbReference type="SAM" id="Phobius"/>
    </source>
</evidence>
<proteinExistence type="predicted"/>
<organism evidence="3 4">
    <name type="scientific">Lachancea meyersii CBS 8951</name>
    <dbReference type="NCBI Taxonomy" id="1266667"/>
    <lineage>
        <taxon>Eukaryota</taxon>
        <taxon>Fungi</taxon>
        <taxon>Dikarya</taxon>
        <taxon>Ascomycota</taxon>
        <taxon>Saccharomycotina</taxon>
        <taxon>Saccharomycetes</taxon>
        <taxon>Saccharomycetales</taxon>
        <taxon>Saccharomycetaceae</taxon>
        <taxon>Lachancea</taxon>
    </lineage>
</organism>
<feature type="transmembrane region" description="Helical" evidence="2">
    <location>
        <begin position="27"/>
        <end position="45"/>
    </location>
</feature>